<dbReference type="VEuPathDB" id="FungiDB:PV06_06908"/>
<organism evidence="1 2">
    <name type="scientific">Exophiala oligosperma</name>
    <dbReference type="NCBI Taxonomy" id="215243"/>
    <lineage>
        <taxon>Eukaryota</taxon>
        <taxon>Fungi</taxon>
        <taxon>Dikarya</taxon>
        <taxon>Ascomycota</taxon>
        <taxon>Pezizomycotina</taxon>
        <taxon>Eurotiomycetes</taxon>
        <taxon>Chaetothyriomycetidae</taxon>
        <taxon>Chaetothyriales</taxon>
        <taxon>Herpotrichiellaceae</taxon>
        <taxon>Exophiala</taxon>
    </lineage>
</organism>
<gene>
    <name evidence="1" type="ORF">PV06_06908</name>
</gene>
<dbReference type="Proteomes" id="UP000053342">
    <property type="component" value="Unassembled WGS sequence"/>
</dbReference>
<dbReference type="Pfam" id="PF13092">
    <property type="entry name" value="CENP-L"/>
    <property type="match status" value="1"/>
</dbReference>
<keyword evidence="2" id="KW-1185">Reference proteome</keyword>
<sequence>MEDTYYDTSWLVHSVRKLTPSLLSLFAPTSTDSERSHQTDILTTHASAFAEFIGRDRPRYESEEEKEKLGLLRQCRWTLLGGTSGAAEECPMHYRAGRKRNRDDDATSSVNGIVISLIYEKSTYKFIIYANHINASKRSRTAPSGSFAPTAPENQTAILLSKSSPTILKALMSYVSDKFALPDIYSLHLPSKFIQGTLQNYLLTISSSLTASASDLMQSKMQDLFIDVISSVRLTISFSAPVAPHLKSLDVAVAPYAVLKAIPEHGRSVDNRKHFMETIANFIWAHTGLKLPVDLEYTRDAVAQHVNNGFGEETANKPEPMKISRISNAAYAISCDHRVKFVARAVNAVDDPEQQPQDNCVRVANRDLLVAMLDEARRQALVG</sequence>
<reference evidence="1 2" key="1">
    <citation type="submission" date="2015-01" db="EMBL/GenBank/DDBJ databases">
        <title>The Genome Sequence of Exophiala oligosperma CBS72588.</title>
        <authorList>
            <consortium name="The Broad Institute Genomics Platform"/>
            <person name="Cuomo C."/>
            <person name="de Hoog S."/>
            <person name="Gorbushina A."/>
            <person name="Stielow B."/>
            <person name="Teixiera M."/>
            <person name="Abouelleil A."/>
            <person name="Chapman S.B."/>
            <person name="Priest M."/>
            <person name="Young S.K."/>
            <person name="Wortman J."/>
            <person name="Nusbaum C."/>
            <person name="Birren B."/>
        </authorList>
    </citation>
    <scope>NUCLEOTIDE SEQUENCE [LARGE SCALE GENOMIC DNA]</scope>
    <source>
        <strain evidence="1 2">CBS 72588</strain>
    </source>
</reference>
<dbReference type="InterPro" id="IPR025204">
    <property type="entry name" value="CENP-L"/>
</dbReference>
<accession>A0A0D2DFZ6</accession>
<dbReference type="HOGENOM" id="CLU_644047_0_0_1"/>
<dbReference type="AlphaFoldDB" id="A0A0D2DFZ6"/>
<dbReference type="OrthoDB" id="8864979at2759"/>
<dbReference type="EMBL" id="KN847337">
    <property type="protein sequence ID" value="KIW41340.1"/>
    <property type="molecule type" value="Genomic_DNA"/>
</dbReference>
<dbReference type="GeneID" id="27358982"/>
<evidence type="ECO:0008006" key="3">
    <source>
        <dbReference type="Google" id="ProtNLM"/>
    </source>
</evidence>
<dbReference type="RefSeq" id="XP_016261556.1">
    <property type="nucleotide sequence ID" value="XM_016408076.1"/>
</dbReference>
<proteinExistence type="predicted"/>
<evidence type="ECO:0000313" key="1">
    <source>
        <dbReference type="EMBL" id="KIW41340.1"/>
    </source>
</evidence>
<protein>
    <recommendedName>
        <fullName evidence="3">Kinetochore complex Sim4 subunit Fta1-domain-containing protein</fullName>
    </recommendedName>
</protein>
<evidence type="ECO:0000313" key="2">
    <source>
        <dbReference type="Proteomes" id="UP000053342"/>
    </source>
</evidence>
<name>A0A0D2DFZ6_9EURO</name>